<feature type="compositionally biased region" description="Acidic residues" evidence="1">
    <location>
        <begin position="12"/>
        <end position="39"/>
    </location>
</feature>
<feature type="compositionally biased region" description="Basic and acidic residues" evidence="1">
    <location>
        <begin position="81"/>
        <end position="93"/>
    </location>
</feature>
<name>A0A1S7PEH9_9HYPH</name>
<feature type="region of interest" description="Disordered" evidence="1">
    <location>
        <begin position="1"/>
        <end position="134"/>
    </location>
</feature>
<feature type="compositionally biased region" description="Basic and acidic residues" evidence="1">
    <location>
        <begin position="46"/>
        <end position="64"/>
    </location>
</feature>
<protein>
    <recommendedName>
        <fullName evidence="4">Scaffolding protein</fullName>
    </recommendedName>
</protein>
<feature type="compositionally biased region" description="Acidic residues" evidence="1">
    <location>
        <begin position="65"/>
        <end position="80"/>
    </location>
</feature>
<evidence type="ECO:0000313" key="3">
    <source>
        <dbReference type="Proteomes" id="UP000191988"/>
    </source>
</evidence>
<dbReference type="STRING" id="1183432.AGR3A_Cc250141"/>
<dbReference type="RefSeq" id="WP_080842126.1">
    <property type="nucleotide sequence ID" value="NZ_LT009723.1"/>
</dbReference>
<evidence type="ECO:0000256" key="1">
    <source>
        <dbReference type="SAM" id="MobiDB-lite"/>
    </source>
</evidence>
<feature type="compositionally biased region" description="Low complexity" evidence="1">
    <location>
        <begin position="94"/>
        <end position="103"/>
    </location>
</feature>
<evidence type="ECO:0008006" key="4">
    <source>
        <dbReference type="Google" id="ProtNLM"/>
    </source>
</evidence>
<dbReference type="AlphaFoldDB" id="A0A1S7PEH9"/>
<sequence length="331" mass="35240">MAGKPNAAELELLTEEEREGLLDDDTVDEGLEDGDDAGGDDAGAAADDKAGEGADQEGKDKPDAAEEEDGDEAGADADGEAEAKAKQEADAKAVADAAAAEAAAGGGDDKAAASAAAEAKPLEGDKRPSWVLDPKIPEQIEALEKQKDELDTKWDDGELTGPEYRAEIRKIDAQLDVFKEQRMAANIGKTNAVQHYFDVTVPDFLAKHTEYEKGSILHAMLEAEVKKLQVQSQNPLNPAILERAHENLTAQVTKAYGVRPNAQAKPNAGKTTAAAREVVPTLGTVPAADANDDVDGGEFAYLDRLANSDVEKYEQELAKLSDEKRDRYLAE</sequence>
<organism evidence="2 3">
    <name type="scientific">Agrobacterium tomkonis CFBP 6623</name>
    <dbReference type="NCBI Taxonomy" id="1183432"/>
    <lineage>
        <taxon>Bacteria</taxon>
        <taxon>Pseudomonadati</taxon>
        <taxon>Pseudomonadota</taxon>
        <taxon>Alphaproteobacteria</taxon>
        <taxon>Hyphomicrobiales</taxon>
        <taxon>Rhizobiaceae</taxon>
        <taxon>Rhizobium/Agrobacterium group</taxon>
        <taxon>Agrobacterium</taxon>
        <taxon>Agrobacterium tumefaciens complex</taxon>
    </lineage>
</organism>
<keyword evidence="3" id="KW-1185">Reference proteome</keyword>
<dbReference type="Proteomes" id="UP000191988">
    <property type="component" value="Unassembled WGS sequence"/>
</dbReference>
<gene>
    <name evidence="2" type="ORF">AGR3A_Cc250141</name>
</gene>
<evidence type="ECO:0000313" key="2">
    <source>
        <dbReference type="EMBL" id="CUX20181.1"/>
    </source>
</evidence>
<accession>A0A1S7PEH9</accession>
<reference evidence="3" key="1">
    <citation type="submission" date="2016-01" db="EMBL/GenBank/DDBJ databases">
        <authorList>
            <person name="Regsiter A."/>
            <person name="william w."/>
        </authorList>
    </citation>
    <scope>NUCLEOTIDE SEQUENCE [LARGE SCALE GENOMIC DNA]</scope>
    <source>
        <strain evidence="3">CFBP 6623</strain>
    </source>
</reference>
<dbReference type="EMBL" id="FBWK01000018">
    <property type="protein sequence ID" value="CUX20181.1"/>
    <property type="molecule type" value="Genomic_DNA"/>
</dbReference>
<proteinExistence type="predicted"/>